<keyword evidence="1" id="KW-0472">Membrane</keyword>
<gene>
    <name evidence="2" type="ORF">FHX42_003721</name>
</gene>
<comment type="caution">
    <text evidence="2">The sequence shown here is derived from an EMBL/GenBank/DDBJ whole genome shotgun (WGS) entry which is preliminary data.</text>
</comment>
<dbReference type="EMBL" id="JACGWZ010000005">
    <property type="protein sequence ID" value="MBA8826345.1"/>
    <property type="molecule type" value="Genomic_DNA"/>
</dbReference>
<accession>A0A839E3J9</accession>
<name>A0A839E3J9_9PSEU</name>
<dbReference type="Proteomes" id="UP000569329">
    <property type="component" value="Unassembled WGS sequence"/>
</dbReference>
<keyword evidence="1" id="KW-1133">Transmembrane helix</keyword>
<evidence type="ECO:0000313" key="3">
    <source>
        <dbReference type="Proteomes" id="UP000569329"/>
    </source>
</evidence>
<sequence length="85" mass="9077">MLGKLSDAGVTSEMMFTAGFASIGASFVSWMVSAKGKKEALDRSDRWGIFIGEWAPTFFALGVGLRLEEDGRRGGVAKLASRMTG</sequence>
<reference evidence="2 3" key="1">
    <citation type="submission" date="2020-07" db="EMBL/GenBank/DDBJ databases">
        <title>Sequencing the genomes of 1000 actinobacteria strains.</title>
        <authorList>
            <person name="Klenk H.-P."/>
        </authorList>
    </citation>
    <scope>NUCLEOTIDE SEQUENCE [LARGE SCALE GENOMIC DNA]</scope>
    <source>
        <strain evidence="2 3">DSM 45975</strain>
    </source>
</reference>
<dbReference type="AlphaFoldDB" id="A0A839E3J9"/>
<evidence type="ECO:0000313" key="2">
    <source>
        <dbReference type="EMBL" id="MBA8826345.1"/>
    </source>
</evidence>
<feature type="transmembrane region" description="Helical" evidence="1">
    <location>
        <begin position="14"/>
        <end position="33"/>
    </location>
</feature>
<proteinExistence type="predicted"/>
<keyword evidence="1" id="KW-0812">Transmembrane</keyword>
<evidence type="ECO:0000256" key="1">
    <source>
        <dbReference type="SAM" id="Phobius"/>
    </source>
</evidence>
<organism evidence="2 3">
    <name type="scientific">Halosaccharopolyspora lacisalsi</name>
    <dbReference type="NCBI Taxonomy" id="1000566"/>
    <lineage>
        <taxon>Bacteria</taxon>
        <taxon>Bacillati</taxon>
        <taxon>Actinomycetota</taxon>
        <taxon>Actinomycetes</taxon>
        <taxon>Pseudonocardiales</taxon>
        <taxon>Pseudonocardiaceae</taxon>
        <taxon>Halosaccharopolyspora</taxon>
    </lineage>
</organism>
<protein>
    <submittedName>
        <fullName evidence="2">Uncharacterized protein</fullName>
    </submittedName>
</protein>
<dbReference type="RefSeq" id="WP_182545572.1">
    <property type="nucleotide sequence ID" value="NZ_JACGWZ010000005.1"/>
</dbReference>
<keyword evidence="3" id="KW-1185">Reference proteome</keyword>